<evidence type="ECO:0000313" key="1">
    <source>
        <dbReference type="EMBL" id="KAF5931824.1"/>
    </source>
</evidence>
<dbReference type="EMBL" id="JACBKZ010000014">
    <property type="protein sequence ID" value="KAF5931824.1"/>
    <property type="molecule type" value="Genomic_DNA"/>
</dbReference>
<reference evidence="2" key="1">
    <citation type="journal article" date="2020" name="Nat. Commun.">
        <title>Genome assembly of wild tea tree DASZ reveals pedigree and selection history of tea varieties.</title>
        <authorList>
            <person name="Zhang W."/>
            <person name="Zhang Y."/>
            <person name="Qiu H."/>
            <person name="Guo Y."/>
            <person name="Wan H."/>
            <person name="Zhang X."/>
            <person name="Scossa F."/>
            <person name="Alseekh S."/>
            <person name="Zhang Q."/>
            <person name="Wang P."/>
            <person name="Xu L."/>
            <person name="Schmidt M.H."/>
            <person name="Jia X."/>
            <person name="Li D."/>
            <person name="Zhu A."/>
            <person name="Guo F."/>
            <person name="Chen W."/>
            <person name="Ni D."/>
            <person name="Usadel B."/>
            <person name="Fernie A.R."/>
            <person name="Wen W."/>
        </authorList>
    </citation>
    <scope>NUCLEOTIDE SEQUENCE [LARGE SCALE GENOMIC DNA]</scope>
    <source>
        <strain evidence="2">cv. G240</strain>
    </source>
</reference>
<organism evidence="1 2">
    <name type="scientific">Camellia sinensis</name>
    <name type="common">Tea plant</name>
    <name type="synonym">Thea sinensis</name>
    <dbReference type="NCBI Taxonomy" id="4442"/>
    <lineage>
        <taxon>Eukaryota</taxon>
        <taxon>Viridiplantae</taxon>
        <taxon>Streptophyta</taxon>
        <taxon>Embryophyta</taxon>
        <taxon>Tracheophyta</taxon>
        <taxon>Spermatophyta</taxon>
        <taxon>Magnoliopsida</taxon>
        <taxon>eudicotyledons</taxon>
        <taxon>Gunneridae</taxon>
        <taxon>Pentapetalae</taxon>
        <taxon>asterids</taxon>
        <taxon>Ericales</taxon>
        <taxon>Theaceae</taxon>
        <taxon>Camellia</taxon>
    </lineage>
</organism>
<protein>
    <submittedName>
        <fullName evidence="1">Uncharacterized protein</fullName>
    </submittedName>
</protein>
<reference evidence="1 2" key="2">
    <citation type="submission" date="2020-07" db="EMBL/GenBank/DDBJ databases">
        <title>Genome assembly of wild tea tree DASZ reveals pedigree and selection history of tea varieties.</title>
        <authorList>
            <person name="Zhang W."/>
        </authorList>
    </citation>
    <scope>NUCLEOTIDE SEQUENCE [LARGE SCALE GENOMIC DNA]</scope>
    <source>
        <strain evidence="2">cv. G240</strain>
        <tissue evidence="1">Leaf</tissue>
    </source>
</reference>
<dbReference type="AlphaFoldDB" id="A0A7J7FXY1"/>
<sequence>MESGMVAIRDRDDGVNCVVAGLGDWGGLYGGRGGEVGGGAAAIGGVVVGMAVAGKQLVKRYVPI</sequence>
<gene>
    <name evidence="1" type="ORF">HYC85_027995</name>
</gene>
<comment type="caution">
    <text evidence="1">The sequence shown here is derived from an EMBL/GenBank/DDBJ whole genome shotgun (WGS) entry which is preliminary data.</text>
</comment>
<evidence type="ECO:0000313" key="2">
    <source>
        <dbReference type="Proteomes" id="UP000593564"/>
    </source>
</evidence>
<name>A0A7J7FXY1_CAMSI</name>
<accession>A0A7J7FXY1</accession>
<keyword evidence="2" id="KW-1185">Reference proteome</keyword>
<dbReference type="Proteomes" id="UP000593564">
    <property type="component" value="Unassembled WGS sequence"/>
</dbReference>
<proteinExistence type="predicted"/>